<dbReference type="PROSITE" id="PS51208">
    <property type="entry name" value="AUTOTRANSPORTER"/>
    <property type="match status" value="1"/>
</dbReference>
<dbReference type="InterPro" id="IPR005546">
    <property type="entry name" value="Autotransporte_beta"/>
</dbReference>
<evidence type="ECO:0000256" key="1">
    <source>
        <dbReference type="SAM" id="MobiDB-lite"/>
    </source>
</evidence>
<feature type="domain" description="Autotransporter" evidence="2">
    <location>
        <begin position="1838"/>
        <end position="2110"/>
    </location>
</feature>
<dbReference type="InterPro" id="IPR006315">
    <property type="entry name" value="OM_autotransptr_brl_dom"/>
</dbReference>
<dbReference type="OrthoDB" id="7195851at2"/>
<feature type="compositionally biased region" description="Polar residues" evidence="1">
    <location>
        <begin position="1"/>
        <end position="24"/>
    </location>
</feature>
<evidence type="ECO:0000313" key="3">
    <source>
        <dbReference type="EMBL" id="TGX54045.1"/>
    </source>
</evidence>
<dbReference type="InterPro" id="IPR036709">
    <property type="entry name" value="Autotransporte_beta_dom_sf"/>
</dbReference>
<dbReference type="NCBIfam" id="TIGR01414">
    <property type="entry name" value="autotrans_barl"/>
    <property type="match status" value="1"/>
</dbReference>
<dbReference type="SMART" id="SM00710">
    <property type="entry name" value="PbH1"/>
    <property type="match status" value="15"/>
</dbReference>
<dbReference type="Gene3D" id="2.40.128.130">
    <property type="entry name" value="Autotransporter beta-domain"/>
    <property type="match status" value="1"/>
</dbReference>
<protein>
    <submittedName>
        <fullName evidence="3">Autotransporter domain-containing protein</fullName>
    </submittedName>
</protein>
<evidence type="ECO:0000313" key="4">
    <source>
        <dbReference type="Proteomes" id="UP000306147"/>
    </source>
</evidence>
<accession>A0A4S1XDS6</accession>
<comment type="caution">
    <text evidence="3">The sequence shown here is derived from an EMBL/GenBank/DDBJ whole genome shotgun (WGS) entry which is preliminary data.</text>
</comment>
<organism evidence="3 4">
    <name type="scientific">Sphingomonas gei</name>
    <dbReference type="NCBI Taxonomy" id="1395960"/>
    <lineage>
        <taxon>Bacteria</taxon>
        <taxon>Pseudomonadati</taxon>
        <taxon>Pseudomonadota</taxon>
        <taxon>Alphaproteobacteria</taxon>
        <taxon>Sphingomonadales</taxon>
        <taxon>Sphingomonadaceae</taxon>
        <taxon>Sphingomonas</taxon>
    </lineage>
</organism>
<dbReference type="InterPro" id="IPR006626">
    <property type="entry name" value="PbH1"/>
</dbReference>
<dbReference type="Pfam" id="PF03797">
    <property type="entry name" value="Autotransporter"/>
    <property type="match status" value="1"/>
</dbReference>
<feature type="compositionally biased region" description="Basic and acidic residues" evidence="1">
    <location>
        <begin position="37"/>
        <end position="51"/>
    </location>
</feature>
<proteinExistence type="predicted"/>
<name>A0A4S1XDS6_9SPHN</name>
<dbReference type="Proteomes" id="UP000306147">
    <property type="component" value="Unassembled WGS sequence"/>
</dbReference>
<reference evidence="3 4" key="1">
    <citation type="submission" date="2019-04" db="EMBL/GenBank/DDBJ databases">
        <title>Sphingomonas psychrotolerans sp. nov., isolated from soil in the Tianshan Mountains, Xinjiang, China.</title>
        <authorList>
            <person name="Luo Y."/>
            <person name="Sheng H."/>
        </authorList>
    </citation>
    <scope>NUCLEOTIDE SEQUENCE [LARGE SCALE GENOMIC DNA]</scope>
    <source>
        <strain evidence="3 4">ZFGT-11</strain>
    </source>
</reference>
<evidence type="ECO:0000259" key="2">
    <source>
        <dbReference type="PROSITE" id="PS51208"/>
    </source>
</evidence>
<feature type="region of interest" description="Disordered" evidence="1">
    <location>
        <begin position="1"/>
        <end position="60"/>
    </location>
</feature>
<dbReference type="EMBL" id="SRXT01000003">
    <property type="protein sequence ID" value="TGX54045.1"/>
    <property type="molecule type" value="Genomic_DNA"/>
</dbReference>
<dbReference type="GO" id="GO:0019867">
    <property type="term" value="C:outer membrane"/>
    <property type="evidence" value="ECO:0007669"/>
    <property type="project" value="InterPro"/>
</dbReference>
<sequence length="2110" mass="207068">MKSTPNSAAKSEGARSQSSKVSPGSFSASRRVRRSRLWAEGRTVPDAHRPTSDLSTSSSAASLPRLIDSAFSASVSLSPKPFDIACPSDPEPDHGSGEMQPVAFWSSVRRRKVHLIANRALLHRAAVRLRLPHPPPGDVGHRCRAPNQEQGSRIMNVQKTLAPPGARRQTSRLAALAASVSFAAIASPAFAQCVEGPPANFTCAGQTDVSQVITVDDAKVTATPAFEVDTSGNGNGLALDVSGDGLISYEGGEAFSGAGVRFATTGSSGLSGGELSIFSNADIFANGTRGLRLENSGGGDTVASWLGTISNIGGDGVFSSSDFGGGDLSLIVKDVSARDDGIRIAYGANGSVVVTAVDAVSGQTGAGVRIIAGDASDDVDLTVGEVTGGTFGIIVDSTGTDVVKVDAGGTVTGLSADGIRVSAGADTLGIDIRAAQVNGATSGITASSLGSGNLSIVATGLVTGATENGIFASSQGPVGDLSVTATDVIGDTGIRTYNSGVGATTVIATGTVSGFGNDGINVLGDVATTDMLVDVHDVVGATQGIRAENLGSGDTVVRASGLVTSASTGISILTTAASQSASIEAVDVTSDTTAITLTHEGIGLAQVNATGNLVGTLGSGISVAAGMGATDIRVTAVNVTGGNFGIYTRNEGTGETFIAVTGLVVASGSSPYGYGILAQNREGTTTDLLLRAAEVQSSRYGIVAESDGSGTMTVLADKVTGQTAAAVRVYAEEAVSAVNVSIGEATGGTTGIEVFNLASGFASIQATGTVTGLTEFGISVTAGDNSTGVDVRANQVNGATAGIAVVNNGGGDTSITATGTVASSAGYGIVATNDSSANAISITATDVIGQYGILASNFGSGATSATSTGDVVGYAFDGIRLGNAGTGTDLFVDVNNVEGQDRGINLLNDGTGFTAVRASGSVTGTVGSGIAIDTGVAAQDVTVGVVDVSGISGIVVGNHGLGSTRIAAAGTVTGVSGNAIEVLADTLAGEVEIDVAEVTGSTGGVIVTNFGTGSTNVTATGTVSALAADGFGISVVGGTGSTDIRIAAADVIGNARGVHAENDGSGGTVIASTGLVTGGNDFGIFARNGGGATDLTILANAVQGAEDGIATQHTGLGATSITAAKVTGQTGAGVRTDASGTAGDVVLALGEVSGGTYGVLLTNYGMGNTAVETTGSVTALVDAGLAIENGPTATGIDLRAAQVTGATYGIQVDNLGTGNTAIAATGPVAATAGWGVIAYNAATANDLSIATAAVTGQLGIFAFNEGLGSTAVVSTGTVTGTAATGIDVRAGTVAQDVRVEAVNVTGTSGITVQNFGQGAASIGAGGTVTSTAATGTGIGVASGTGSTDIRVAAVAVAGGERGIDTVNNGTGETLIAATGLVSGSQFGIRAENNAGATNLTIRAAAINSGGSGIVAENDGSGRTTVLAGGTVSALGEAGIGASAGATAGDVSVEAGAVSGGLVGIFVNNGGTGTTSIVGTGPVTGGDLGIRASAGATAGDIVIEAGNASGGSSGISAVNFGLGDTRITIGGIVQGGTRGIEAFSEGNQQVVIVNNGTIRNTSGLGSARAISASGGGVAIGNSGTLLGTVELAGDSSLLLNSGSWRSTGGTSNFATLDDTLLNTSTGTIVGGVLAATAETSVWQGLERFQQNGVLRLQDGGAGDMIQTSAATTFANGSLLSVDIAGLNAADSFHTTGKVTIEAGSRLQAVTNQPLMLHGKHVVVQADGGLTGQFVFEDQLITAFAGLRDGYTATSAFLEFAQMKALASAGLTPNQKAAAGGADSLPDGNAVKDALLLLPTDAAAQAAFDQLSGEIHPSARNAMVEDSRLIRTAILDRLGDGEPGSALWGRLFATSGVSDGDYNAAELDRDTKGGMIGLDRSFGSVTVGVAGGWSDTKLRIARRDSNGSIESIQGMVYAGGRFGGFGLRGGVGYARTSTETTRRIAFQGFSASPTADYDGSVLQGFVETGYRLSVGGGYFEPFAGLSAIRAKTDAFTEAGGPAALSGGAISERTMRSTLGARFETSAAGALSLRGTAGWSHGWGDLDPVGRHAFAGGTPFDILGTAGSKDAGVLDAEARYRLSPNVTLSIGYNGVLGAGNADHAITGAFKIVF</sequence>
<dbReference type="SMART" id="SM00869">
    <property type="entry name" value="Autotransporter"/>
    <property type="match status" value="1"/>
</dbReference>
<keyword evidence="4" id="KW-1185">Reference proteome</keyword>
<dbReference type="SUPFAM" id="SSF103515">
    <property type="entry name" value="Autotransporter"/>
    <property type="match status" value="1"/>
</dbReference>
<gene>
    <name evidence="3" type="ORF">E5A73_07925</name>
</gene>